<name>A0ABX0A5U6_9BACI</name>
<dbReference type="EMBL" id="JAACYS010000037">
    <property type="protein sequence ID" value="NCU17886.1"/>
    <property type="molecule type" value="Genomic_DNA"/>
</dbReference>
<comment type="caution">
    <text evidence="1">The sequence shown here is derived from an EMBL/GenBank/DDBJ whole genome shotgun (WGS) entry which is preliminary data.</text>
</comment>
<organism evidence="1 2">
    <name type="scientific">Pallidibacillus pasinlerensis</name>
    <dbReference type="NCBI Taxonomy" id="2703818"/>
    <lineage>
        <taxon>Bacteria</taxon>
        <taxon>Bacillati</taxon>
        <taxon>Bacillota</taxon>
        <taxon>Bacilli</taxon>
        <taxon>Bacillales</taxon>
        <taxon>Bacillaceae</taxon>
        <taxon>Pallidibacillus</taxon>
    </lineage>
</organism>
<dbReference type="Gene3D" id="1.10.287.760">
    <property type="entry name" value="YqgQ-like"/>
    <property type="match status" value="1"/>
</dbReference>
<dbReference type="Pfam" id="PF06014">
    <property type="entry name" value="YqgQ-like"/>
    <property type="match status" value="1"/>
</dbReference>
<reference evidence="1 2" key="1">
    <citation type="submission" date="2020-01" db="EMBL/GenBank/DDBJ databases">
        <title>A novel Bacillus sp. from Pasinler.</title>
        <authorList>
            <person name="Adiguzel A."/>
            <person name="Ay H."/>
            <person name="Baltaci M.O."/>
        </authorList>
    </citation>
    <scope>NUCLEOTIDE SEQUENCE [LARGE SCALE GENOMIC DNA]</scope>
    <source>
        <strain evidence="1 2">P1</strain>
    </source>
</reference>
<protein>
    <submittedName>
        <fullName evidence="1">YqgQ family protein</fullName>
    </submittedName>
</protein>
<evidence type="ECO:0000313" key="2">
    <source>
        <dbReference type="Proteomes" id="UP000743899"/>
    </source>
</evidence>
<gene>
    <name evidence="1" type="ORF">GW534_09095</name>
</gene>
<proteinExistence type="predicted"/>
<dbReference type="InterPro" id="IPR023164">
    <property type="entry name" value="YqgQ-like_sf"/>
</dbReference>
<keyword evidence="2" id="KW-1185">Reference proteome</keyword>
<dbReference type="Proteomes" id="UP000743899">
    <property type="component" value="Unassembled WGS sequence"/>
</dbReference>
<sequence>MNSIYDVRQLLKRFGSFIYVGDRLGDLQLMEDELKQLYYSNVIDQKEFQMALLLVRHEIQLEKEKKKNTLKR</sequence>
<dbReference type="SUPFAM" id="SSF158379">
    <property type="entry name" value="YqgQ-like"/>
    <property type="match status" value="1"/>
</dbReference>
<accession>A0ABX0A5U6</accession>
<dbReference type="InterPro" id="IPR009256">
    <property type="entry name" value="YqgQ-like"/>
</dbReference>
<dbReference type="RefSeq" id="WP_161920716.1">
    <property type="nucleotide sequence ID" value="NZ_JAACYS010000037.1"/>
</dbReference>
<evidence type="ECO:0000313" key="1">
    <source>
        <dbReference type="EMBL" id="NCU17886.1"/>
    </source>
</evidence>